<dbReference type="EMBL" id="KL363203">
    <property type="protein sequence ID" value="KFD55011.1"/>
    <property type="molecule type" value="Genomic_DNA"/>
</dbReference>
<protein>
    <recommendedName>
        <fullName evidence="1">Mos1 transposase HTH domain-containing protein</fullName>
    </recommendedName>
</protein>
<dbReference type="Proteomes" id="UP000030764">
    <property type="component" value="Unassembled WGS sequence"/>
</dbReference>
<reference evidence="2 3" key="1">
    <citation type="journal article" date="2014" name="Nat. Genet.">
        <title>Genome and transcriptome of the porcine whipworm Trichuris suis.</title>
        <authorList>
            <person name="Jex A.R."/>
            <person name="Nejsum P."/>
            <person name="Schwarz E.M."/>
            <person name="Hu L."/>
            <person name="Young N.D."/>
            <person name="Hall R.S."/>
            <person name="Korhonen P.K."/>
            <person name="Liao S."/>
            <person name="Thamsborg S."/>
            <person name="Xia J."/>
            <person name="Xu P."/>
            <person name="Wang S."/>
            <person name="Scheerlinck J.P."/>
            <person name="Hofmann A."/>
            <person name="Sternberg P.W."/>
            <person name="Wang J."/>
            <person name="Gasser R.B."/>
        </authorList>
    </citation>
    <scope>NUCLEOTIDE SEQUENCE [LARGE SCALE GENOMIC DNA]</scope>
    <source>
        <strain evidence="2">DCEP-RM93M</strain>
    </source>
</reference>
<evidence type="ECO:0000313" key="3">
    <source>
        <dbReference type="Proteomes" id="UP000030764"/>
    </source>
</evidence>
<dbReference type="Pfam" id="PF17906">
    <property type="entry name" value="HTH_48"/>
    <property type="match status" value="1"/>
</dbReference>
<dbReference type="InterPro" id="IPR041426">
    <property type="entry name" value="Mos1_HTH"/>
</dbReference>
<accession>A0A085MCR5</accession>
<dbReference type="Gene3D" id="1.10.10.1450">
    <property type="match status" value="1"/>
</dbReference>
<organism evidence="2 3">
    <name type="scientific">Trichuris suis</name>
    <name type="common">pig whipworm</name>
    <dbReference type="NCBI Taxonomy" id="68888"/>
    <lineage>
        <taxon>Eukaryota</taxon>
        <taxon>Metazoa</taxon>
        <taxon>Ecdysozoa</taxon>
        <taxon>Nematoda</taxon>
        <taxon>Enoplea</taxon>
        <taxon>Dorylaimia</taxon>
        <taxon>Trichinellida</taxon>
        <taxon>Trichuridae</taxon>
        <taxon>Trichuris</taxon>
    </lineage>
</organism>
<evidence type="ECO:0000313" key="2">
    <source>
        <dbReference type="EMBL" id="KFD55011.1"/>
    </source>
</evidence>
<keyword evidence="3" id="KW-1185">Reference proteome</keyword>
<proteinExistence type="predicted"/>
<feature type="domain" description="Mos1 transposase HTH" evidence="1">
    <location>
        <begin position="8"/>
        <end position="57"/>
    </location>
</feature>
<name>A0A085MCR5_9BILA</name>
<sequence length="100" mass="11529">MECQLDKREHLRCVLLFHYNKGLGAAGAAEKIQATYGEEAVTYRAARKWVSRFSKGNFHLGDSGSSVRTAIGLTERNRELFRHYARKIENRCRLSYCMKT</sequence>
<dbReference type="AlphaFoldDB" id="A0A085MCR5"/>
<evidence type="ECO:0000259" key="1">
    <source>
        <dbReference type="Pfam" id="PF17906"/>
    </source>
</evidence>
<gene>
    <name evidence="2" type="ORF">M513_04193</name>
</gene>